<comment type="similarity">
    <text evidence="14 16">Belongs to the type III pantothenate kinase family.</text>
</comment>
<evidence type="ECO:0000256" key="12">
    <source>
        <dbReference type="ARBA" id="ARBA00022958"/>
    </source>
</evidence>
<dbReference type="GO" id="GO:0004594">
    <property type="term" value="F:pantothenate kinase activity"/>
    <property type="evidence" value="ECO:0007669"/>
    <property type="project" value="UniProtKB-UniRule"/>
</dbReference>
<dbReference type="NCBIfam" id="TIGR00671">
    <property type="entry name" value="baf"/>
    <property type="match status" value="1"/>
</dbReference>
<dbReference type="EMBL" id="FTNM01000001">
    <property type="protein sequence ID" value="SIQ66872.1"/>
    <property type="molecule type" value="Genomic_DNA"/>
</dbReference>
<evidence type="ECO:0000256" key="14">
    <source>
        <dbReference type="ARBA" id="ARBA00038036"/>
    </source>
</evidence>
<dbReference type="CDD" id="cd24015">
    <property type="entry name" value="ASKHA_NBD_PanK-III"/>
    <property type="match status" value="1"/>
</dbReference>
<evidence type="ECO:0000256" key="5">
    <source>
        <dbReference type="ARBA" id="ARBA00011738"/>
    </source>
</evidence>
<dbReference type="EC" id="2.7.1.33" evidence="6 16"/>
<protein>
    <recommendedName>
        <fullName evidence="15 16">Type III pantothenate kinase</fullName>
        <ecNumber evidence="6 16">2.7.1.33</ecNumber>
    </recommendedName>
    <alternativeName>
        <fullName evidence="16">PanK-III</fullName>
    </alternativeName>
    <alternativeName>
        <fullName evidence="16">Pantothenic acid kinase</fullName>
    </alternativeName>
</protein>
<dbReference type="HAMAP" id="MF_01274">
    <property type="entry name" value="Pantothen_kinase_3"/>
    <property type="match status" value="1"/>
</dbReference>
<comment type="cofactor">
    <cofactor evidence="16">
        <name>NH4(+)</name>
        <dbReference type="ChEBI" id="CHEBI:28938"/>
    </cofactor>
    <cofactor evidence="16">
        <name>K(+)</name>
        <dbReference type="ChEBI" id="CHEBI:29103"/>
    </cofactor>
    <text evidence="16">A monovalent cation. Ammonium or potassium.</text>
</comment>
<evidence type="ECO:0000256" key="2">
    <source>
        <dbReference type="ARBA" id="ARBA00001958"/>
    </source>
</evidence>
<keyword evidence="18" id="KW-1185">Reference proteome</keyword>
<evidence type="ECO:0000256" key="9">
    <source>
        <dbReference type="ARBA" id="ARBA00022741"/>
    </source>
</evidence>
<dbReference type="OrthoDB" id="9804707at2"/>
<keyword evidence="16" id="KW-0479">Metal-binding</keyword>
<dbReference type="UniPathway" id="UPA00241">
    <property type="reaction ID" value="UER00352"/>
</dbReference>
<feature type="binding site" evidence="16">
    <location>
        <position position="85"/>
    </location>
    <ligand>
        <name>substrate</name>
    </ligand>
</feature>
<dbReference type="Pfam" id="PF03309">
    <property type="entry name" value="Pan_kinase"/>
    <property type="match status" value="1"/>
</dbReference>
<dbReference type="RefSeq" id="WP_076421303.1">
    <property type="nucleotide sequence ID" value="NZ_FTNM01000001.1"/>
</dbReference>
<evidence type="ECO:0000256" key="1">
    <source>
        <dbReference type="ARBA" id="ARBA00001206"/>
    </source>
</evidence>
<feature type="active site" description="Proton acceptor" evidence="16">
    <location>
        <position position="94"/>
    </location>
</feature>
<dbReference type="SUPFAM" id="SSF53067">
    <property type="entry name" value="Actin-like ATPase domain"/>
    <property type="match status" value="2"/>
</dbReference>
<evidence type="ECO:0000256" key="16">
    <source>
        <dbReference type="HAMAP-Rule" id="MF_01274"/>
    </source>
</evidence>
<feature type="binding site" evidence="16">
    <location>
        <begin position="92"/>
        <end position="95"/>
    </location>
    <ligand>
        <name>substrate</name>
    </ligand>
</feature>
<keyword evidence="13 16" id="KW-0173">Coenzyme A biosynthesis</keyword>
<comment type="function">
    <text evidence="16">Catalyzes the phosphorylation of pantothenate (Pan), the first step in CoA biosynthesis.</text>
</comment>
<accession>A0A1N6UMU5</accession>
<feature type="binding site" evidence="16">
    <location>
        <position position="171"/>
    </location>
    <ligand>
        <name>substrate</name>
    </ligand>
</feature>
<keyword evidence="12 16" id="KW-0630">Potassium</keyword>
<evidence type="ECO:0000256" key="8">
    <source>
        <dbReference type="ARBA" id="ARBA00022679"/>
    </source>
</evidence>
<feature type="binding site" evidence="16">
    <location>
        <begin position="7"/>
        <end position="14"/>
    </location>
    <ligand>
        <name>ATP</name>
        <dbReference type="ChEBI" id="CHEBI:30616"/>
    </ligand>
</feature>
<gene>
    <name evidence="16" type="primary">coaX</name>
    <name evidence="17" type="ORF">SAMN05421545_0970</name>
</gene>
<dbReference type="STRING" id="1077936.SAMN05421545_0970"/>
<feature type="binding site" evidence="16">
    <location>
        <position position="118"/>
    </location>
    <ligand>
        <name>ATP</name>
        <dbReference type="ChEBI" id="CHEBI:30616"/>
    </ligand>
</feature>
<keyword evidence="8 16" id="KW-0808">Transferase</keyword>
<dbReference type="GO" id="GO:0005737">
    <property type="term" value="C:cytoplasm"/>
    <property type="evidence" value="ECO:0007669"/>
    <property type="project" value="UniProtKB-SubCell"/>
</dbReference>
<evidence type="ECO:0000256" key="4">
    <source>
        <dbReference type="ARBA" id="ARBA00005225"/>
    </source>
</evidence>
<evidence type="ECO:0000256" key="3">
    <source>
        <dbReference type="ARBA" id="ARBA00004496"/>
    </source>
</evidence>
<comment type="pathway">
    <text evidence="4 16">Cofactor biosynthesis; coenzyme A biosynthesis; CoA from (R)-pantothenate: step 1/5.</text>
</comment>
<keyword evidence="9 16" id="KW-0547">Nucleotide-binding</keyword>
<evidence type="ECO:0000313" key="17">
    <source>
        <dbReference type="EMBL" id="SIQ66872.1"/>
    </source>
</evidence>
<proteinExistence type="inferred from homology"/>
<dbReference type="GO" id="GO:0005524">
    <property type="term" value="F:ATP binding"/>
    <property type="evidence" value="ECO:0007669"/>
    <property type="project" value="UniProtKB-UniRule"/>
</dbReference>
<evidence type="ECO:0000256" key="11">
    <source>
        <dbReference type="ARBA" id="ARBA00022840"/>
    </source>
</evidence>
<dbReference type="PANTHER" id="PTHR34265:SF1">
    <property type="entry name" value="TYPE III PANTOTHENATE KINASE"/>
    <property type="match status" value="1"/>
</dbReference>
<evidence type="ECO:0000313" key="18">
    <source>
        <dbReference type="Proteomes" id="UP000185924"/>
    </source>
</evidence>
<dbReference type="Gene3D" id="3.30.420.40">
    <property type="match status" value="1"/>
</dbReference>
<organism evidence="17 18">
    <name type="scientific">Pontibacter lucknowensis</name>
    <dbReference type="NCBI Taxonomy" id="1077936"/>
    <lineage>
        <taxon>Bacteria</taxon>
        <taxon>Pseudomonadati</taxon>
        <taxon>Bacteroidota</taxon>
        <taxon>Cytophagia</taxon>
        <taxon>Cytophagales</taxon>
        <taxon>Hymenobacteraceae</taxon>
        <taxon>Pontibacter</taxon>
    </lineage>
</organism>
<dbReference type="GO" id="GO:0046872">
    <property type="term" value="F:metal ion binding"/>
    <property type="evidence" value="ECO:0007669"/>
    <property type="project" value="UniProtKB-KW"/>
</dbReference>
<keyword evidence="7 16" id="KW-0963">Cytoplasm</keyword>
<name>A0A1N6UMU5_9BACT</name>
<evidence type="ECO:0000256" key="7">
    <source>
        <dbReference type="ARBA" id="ARBA00022490"/>
    </source>
</evidence>
<reference evidence="18" key="1">
    <citation type="submission" date="2017-01" db="EMBL/GenBank/DDBJ databases">
        <authorList>
            <person name="Varghese N."/>
            <person name="Submissions S."/>
        </authorList>
    </citation>
    <scope>NUCLEOTIDE SEQUENCE [LARGE SCALE GENOMIC DNA]</scope>
    <source>
        <strain evidence="18">DM9</strain>
    </source>
</reference>
<comment type="catalytic activity">
    <reaction evidence="1 16">
        <text>(R)-pantothenate + ATP = (R)-4'-phosphopantothenate + ADP + H(+)</text>
        <dbReference type="Rhea" id="RHEA:16373"/>
        <dbReference type="ChEBI" id="CHEBI:10986"/>
        <dbReference type="ChEBI" id="CHEBI:15378"/>
        <dbReference type="ChEBI" id="CHEBI:29032"/>
        <dbReference type="ChEBI" id="CHEBI:30616"/>
        <dbReference type="ChEBI" id="CHEBI:456216"/>
        <dbReference type="EC" id="2.7.1.33"/>
    </reaction>
</comment>
<dbReference type="AlphaFoldDB" id="A0A1N6UMU5"/>
<keyword evidence="10 16" id="KW-0418">Kinase</keyword>
<comment type="subunit">
    <text evidence="5 16">Homodimer.</text>
</comment>
<dbReference type="Proteomes" id="UP000185924">
    <property type="component" value="Unassembled WGS sequence"/>
</dbReference>
<dbReference type="PANTHER" id="PTHR34265">
    <property type="entry name" value="TYPE III PANTOTHENATE KINASE"/>
    <property type="match status" value="1"/>
</dbReference>
<evidence type="ECO:0000256" key="15">
    <source>
        <dbReference type="ARBA" id="ARBA00040883"/>
    </source>
</evidence>
<sequence>MRSIAIDIGNTGGKYGIFEDDALVSQGYFKEQEGLPQEVVSQAFDHAIIASVSGGAVEQIKTGLSVSGSIVLLSAQTALPVSNDYKTPGTLGADRIAAAVAANYFFPGRNCLTIDAGTAITYDFIDERGHYQGGGIAPGIQMKFKALHNFTGRLPLVQGIHENFPLIGQTTQESLESGVLGGTVAEVEGIISAYRQKSDKLVVILCGGDAGFFESTIKHPIFVIPELVLIGLQRILRHNV</sequence>
<feature type="binding site" evidence="16">
    <location>
        <position position="115"/>
    </location>
    <ligand>
        <name>K(+)</name>
        <dbReference type="ChEBI" id="CHEBI:29103"/>
    </ligand>
</feature>
<keyword evidence="11 16" id="KW-0067">ATP-binding</keyword>
<evidence type="ECO:0000256" key="10">
    <source>
        <dbReference type="ARBA" id="ARBA00022777"/>
    </source>
</evidence>
<dbReference type="GO" id="GO:0015937">
    <property type="term" value="P:coenzyme A biosynthetic process"/>
    <property type="evidence" value="ECO:0007669"/>
    <property type="project" value="UniProtKB-UniRule"/>
</dbReference>
<evidence type="ECO:0000256" key="6">
    <source>
        <dbReference type="ARBA" id="ARBA00012102"/>
    </source>
</evidence>
<comment type="subcellular location">
    <subcellularLocation>
        <location evidence="3 16">Cytoplasm</location>
    </subcellularLocation>
</comment>
<dbReference type="InterPro" id="IPR043129">
    <property type="entry name" value="ATPase_NBD"/>
</dbReference>
<comment type="cofactor">
    <cofactor evidence="2">
        <name>K(+)</name>
        <dbReference type="ChEBI" id="CHEBI:29103"/>
    </cofactor>
</comment>
<evidence type="ECO:0000256" key="13">
    <source>
        <dbReference type="ARBA" id="ARBA00022993"/>
    </source>
</evidence>
<dbReference type="InterPro" id="IPR004619">
    <property type="entry name" value="Type_III_PanK"/>
</dbReference>